<evidence type="ECO:0000313" key="1">
    <source>
        <dbReference type="EMBL" id="MPC30120.1"/>
    </source>
</evidence>
<dbReference type="Proteomes" id="UP000324222">
    <property type="component" value="Unassembled WGS sequence"/>
</dbReference>
<dbReference type="AlphaFoldDB" id="A0A5B7E7U0"/>
<dbReference type="EMBL" id="VSRR010002197">
    <property type="protein sequence ID" value="MPC30120.1"/>
    <property type="molecule type" value="Genomic_DNA"/>
</dbReference>
<reference evidence="1 2" key="1">
    <citation type="submission" date="2019-05" db="EMBL/GenBank/DDBJ databases">
        <title>Another draft genome of Portunus trituberculatus and its Hox gene families provides insights of decapod evolution.</title>
        <authorList>
            <person name="Jeong J.-H."/>
            <person name="Song I."/>
            <person name="Kim S."/>
            <person name="Choi T."/>
            <person name="Kim D."/>
            <person name="Ryu S."/>
            <person name="Kim W."/>
        </authorList>
    </citation>
    <scope>NUCLEOTIDE SEQUENCE [LARGE SCALE GENOMIC DNA]</scope>
    <source>
        <tissue evidence="1">Muscle</tissue>
    </source>
</reference>
<organism evidence="1 2">
    <name type="scientific">Portunus trituberculatus</name>
    <name type="common">Swimming crab</name>
    <name type="synonym">Neptunus trituberculatus</name>
    <dbReference type="NCBI Taxonomy" id="210409"/>
    <lineage>
        <taxon>Eukaryota</taxon>
        <taxon>Metazoa</taxon>
        <taxon>Ecdysozoa</taxon>
        <taxon>Arthropoda</taxon>
        <taxon>Crustacea</taxon>
        <taxon>Multicrustacea</taxon>
        <taxon>Malacostraca</taxon>
        <taxon>Eumalacostraca</taxon>
        <taxon>Eucarida</taxon>
        <taxon>Decapoda</taxon>
        <taxon>Pleocyemata</taxon>
        <taxon>Brachyura</taxon>
        <taxon>Eubrachyura</taxon>
        <taxon>Portunoidea</taxon>
        <taxon>Portunidae</taxon>
        <taxon>Portuninae</taxon>
        <taxon>Portunus</taxon>
    </lineage>
</organism>
<evidence type="ECO:0000313" key="2">
    <source>
        <dbReference type="Proteomes" id="UP000324222"/>
    </source>
</evidence>
<protein>
    <submittedName>
        <fullName evidence="1">Uncharacterized protein</fullName>
    </submittedName>
</protein>
<sequence>MQDGLEVVVRVVVAGEVLKYLFVWDCGGEMRYGGGDGGGGDDWKEILSGEDVTDKRIPTYLLNAATALASKNSEWVARVCKGVTPKKNPSESYQVSPYKILI</sequence>
<proteinExistence type="predicted"/>
<keyword evidence="2" id="KW-1185">Reference proteome</keyword>
<name>A0A5B7E7U0_PORTR</name>
<gene>
    <name evidence="1" type="ORF">E2C01_023379</name>
</gene>
<comment type="caution">
    <text evidence="1">The sequence shown here is derived from an EMBL/GenBank/DDBJ whole genome shotgun (WGS) entry which is preliminary data.</text>
</comment>
<accession>A0A5B7E7U0</accession>